<sequence length="226" mass="25970">MNRGMILKLSIDITMTILMLVAMAYHITGILVHEVVGSILLVLFIAHNLLNRRWYKTMFKGTFHIRRILSITVNLLFLVAMAAVMISSIPISREVLSFIPMNHDMIFMQFHVMTSYWGFILMAIHVGMSWGTIINAMRRLTGITNPSRVRTFLLRVVAILIVVYGVQTSIERNLGSKLLVYDPFGSWNFNESSMSFLMDYLSVMGIYICGTHYVLKFVQKQRRNPV</sequence>
<organism evidence="2 3">
    <name type="scientific">Paenibacillus arenilitoris</name>
    <dbReference type="NCBI Taxonomy" id="2772299"/>
    <lineage>
        <taxon>Bacteria</taxon>
        <taxon>Bacillati</taxon>
        <taxon>Bacillota</taxon>
        <taxon>Bacilli</taxon>
        <taxon>Bacillales</taxon>
        <taxon>Paenibacillaceae</taxon>
        <taxon>Paenibacillus</taxon>
    </lineage>
</organism>
<feature type="transmembrane region" description="Helical" evidence="1">
    <location>
        <begin position="71"/>
        <end position="91"/>
    </location>
</feature>
<name>A0A927CRK8_9BACL</name>
<feature type="transmembrane region" description="Helical" evidence="1">
    <location>
        <begin position="111"/>
        <end position="131"/>
    </location>
</feature>
<keyword evidence="1" id="KW-0472">Membrane</keyword>
<comment type="caution">
    <text evidence="2">The sequence shown here is derived from an EMBL/GenBank/DDBJ whole genome shotgun (WGS) entry which is preliminary data.</text>
</comment>
<keyword evidence="3" id="KW-1185">Reference proteome</keyword>
<dbReference type="EMBL" id="JACXIY010000049">
    <property type="protein sequence ID" value="MBD2872469.1"/>
    <property type="molecule type" value="Genomic_DNA"/>
</dbReference>
<evidence type="ECO:0000256" key="1">
    <source>
        <dbReference type="SAM" id="Phobius"/>
    </source>
</evidence>
<proteinExistence type="predicted"/>
<feature type="transmembrane region" description="Helical" evidence="1">
    <location>
        <begin position="7"/>
        <end position="25"/>
    </location>
</feature>
<reference evidence="2" key="1">
    <citation type="submission" date="2020-09" db="EMBL/GenBank/DDBJ databases">
        <title>A novel bacterium of genus Paenibacillus, isolated from South China Sea.</title>
        <authorList>
            <person name="Huang H."/>
            <person name="Mo K."/>
            <person name="Hu Y."/>
        </authorList>
    </citation>
    <scope>NUCLEOTIDE SEQUENCE</scope>
    <source>
        <strain evidence="2">IB182493</strain>
    </source>
</reference>
<dbReference type="RefSeq" id="WP_190867178.1">
    <property type="nucleotide sequence ID" value="NZ_JACXIY010000049.1"/>
</dbReference>
<feature type="transmembrane region" description="Helical" evidence="1">
    <location>
        <begin position="196"/>
        <end position="215"/>
    </location>
</feature>
<accession>A0A927CRK8</accession>
<evidence type="ECO:0000313" key="3">
    <source>
        <dbReference type="Proteomes" id="UP000632125"/>
    </source>
</evidence>
<evidence type="ECO:0000313" key="2">
    <source>
        <dbReference type="EMBL" id="MBD2872469.1"/>
    </source>
</evidence>
<keyword evidence="1" id="KW-0812">Transmembrane</keyword>
<dbReference type="Proteomes" id="UP000632125">
    <property type="component" value="Unassembled WGS sequence"/>
</dbReference>
<gene>
    <name evidence="2" type="ORF">IDH41_28210</name>
</gene>
<keyword evidence="1" id="KW-1133">Transmembrane helix</keyword>
<feature type="transmembrane region" description="Helical" evidence="1">
    <location>
        <begin position="31"/>
        <end position="50"/>
    </location>
</feature>
<dbReference type="AlphaFoldDB" id="A0A927CRK8"/>
<feature type="transmembrane region" description="Helical" evidence="1">
    <location>
        <begin position="152"/>
        <end position="170"/>
    </location>
</feature>
<protein>
    <submittedName>
        <fullName evidence="2">DUF4405 domain-containing protein</fullName>
    </submittedName>
</protein>